<evidence type="ECO:0000313" key="1">
    <source>
        <dbReference type="EMBL" id="JAH91253.1"/>
    </source>
</evidence>
<sequence>MAVLGKTEPFITLLYTANAAYQYSNLLTYVISDPLKKPTRACPPKLNVVSQITPYYSWMPLIHAVLHIGKSSNLNVTAS</sequence>
<proteinExistence type="predicted"/>
<dbReference type="AlphaFoldDB" id="A0A0E9WP81"/>
<reference evidence="1" key="1">
    <citation type="submission" date="2014-11" db="EMBL/GenBank/DDBJ databases">
        <authorList>
            <person name="Amaro Gonzalez C."/>
        </authorList>
    </citation>
    <scope>NUCLEOTIDE SEQUENCE</scope>
</reference>
<dbReference type="EMBL" id="GBXM01017324">
    <property type="protein sequence ID" value="JAH91253.1"/>
    <property type="molecule type" value="Transcribed_RNA"/>
</dbReference>
<protein>
    <submittedName>
        <fullName evidence="1">Uncharacterized protein</fullName>
    </submittedName>
</protein>
<organism evidence="1">
    <name type="scientific">Anguilla anguilla</name>
    <name type="common">European freshwater eel</name>
    <name type="synonym">Muraena anguilla</name>
    <dbReference type="NCBI Taxonomy" id="7936"/>
    <lineage>
        <taxon>Eukaryota</taxon>
        <taxon>Metazoa</taxon>
        <taxon>Chordata</taxon>
        <taxon>Craniata</taxon>
        <taxon>Vertebrata</taxon>
        <taxon>Euteleostomi</taxon>
        <taxon>Actinopterygii</taxon>
        <taxon>Neopterygii</taxon>
        <taxon>Teleostei</taxon>
        <taxon>Anguilliformes</taxon>
        <taxon>Anguillidae</taxon>
        <taxon>Anguilla</taxon>
    </lineage>
</organism>
<accession>A0A0E9WP81</accession>
<reference evidence="1" key="2">
    <citation type="journal article" date="2015" name="Fish Shellfish Immunol.">
        <title>Early steps in the European eel (Anguilla anguilla)-Vibrio vulnificus interaction in the gills: Role of the RtxA13 toxin.</title>
        <authorList>
            <person name="Callol A."/>
            <person name="Pajuelo D."/>
            <person name="Ebbesson L."/>
            <person name="Teles M."/>
            <person name="MacKenzie S."/>
            <person name="Amaro C."/>
        </authorList>
    </citation>
    <scope>NUCLEOTIDE SEQUENCE</scope>
</reference>
<name>A0A0E9WP81_ANGAN</name>